<evidence type="ECO:0000256" key="2">
    <source>
        <dbReference type="SAM" id="MobiDB-lite"/>
    </source>
</evidence>
<evidence type="ECO:0000313" key="3">
    <source>
        <dbReference type="EMBL" id="KAA0184909.1"/>
    </source>
</evidence>
<keyword evidence="4" id="KW-1185">Reference proteome</keyword>
<proteinExistence type="predicted"/>
<feature type="compositionally biased region" description="Basic residues" evidence="2">
    <location>
        <begin position="652"/>
        <end position="664"/>
    </location>
</feature>
<dbReference type="AlphaFoldDB" id="A0A8E0RPU3"/>
<name>A0A8E0RPU3_9TREM</name>
<feature type="region of interest" description="Disordered" evidence="2">
    <location>
        <begin position="588"/>
        <end position="719"/>
    </location>
</feature>
<dbReference type="EMBL" id="LUCM01010821">
    <property type="protein sequence ID" value="KAA0184909.1"/>
    <property type="molecule type" value="Genomic_DNA"/>
</dbReference>
<accession>A0A8E0RPU3</accession>
<sequence length="719" mass="74371">MFLPFSLHSTSARPSPIPPTQRPGFRLILTAVQDTSTTTCPSGQFYCGLRSQPSYVDSKQQLQSQSPVSFGRLGLTFGSAASSKGAISAAHSSSISASNPGSVAGTSLTDISDAVASGPSVLGSSRDSGRSTLGYCISERTVCDGVGNCADARDESAAQCGEPGSGDHPWGAGGNRKSSWWLLGFLSLGIPASIAIAVCTILTFTVCIGAVICCCNRCCGHRQSYQSRYPRIMIGNGRMHAFNSALRSNAGYPSNHPYPHAHPNSGSDSAVLSRGLESAGRAHLVPWVNQEHSIHGTKWNAQMNSFSKPHNYTAFCSYSSSSQQSSLVPMFSSAGGGGVPYQGLDQKLAFQHTPMDYGVCSSMLKSGCDPSAVQKCMALQPSVGAPSTDSYSSVHASSSVQSGYPIYPRLTGPNPSLVHGAVGSPVTYRRDTSGTDPCCYTPPPYGPCTVPPASSVTASSSRTGTTSGGGGAHASNHMPWLPCSLVAPQSGSMDGVVSASAMDLCHVGSNGILFGHQLSGGGNSVLHTNTPVETISQGGGIVSNVPFGNTPPAGDLVSNGGILYLGELDPPLLAEDASARFRGYSCGPASTTTGSGSSHGRKIRSRAPRRLIHTNGPLGHLSDSRSAPSHRPAADSSISGGGRRPRAPSSRTHQHHSHRRRYHHRSSDAGRVPTAGVSSGSHTPASSRSGVPTNSQRSGEAPPNGLPVSEESVSFPVQL</sequence>
<dbReference type="InterPro" id="IPR036055">
    <property type="entry name" value="LDL_receptor-like_sf"/>
</dbReference>
<feature type="compositionally biased region" description="Polar residues" evidence="2">
    <location>
        <begin position="676"/>
        <end position="698"/>
    </location>
</feature>
<comment type="caution">
    <text evidence="3">The sequence shown here is derived from an EMBL/GenBank/DDBJ whole genome shotgun (WGS) entry which is preliminary data.</text>
</comment>
<dbReference type="Gene3D" id="4.10.400.10">
    <property type="entry name" value="Low-density Lipoprotein Receptor"/>
    <property type="match status" value="1"/>
</dbReference>
<feature type="region of interest" description="Disordered" evidence="2">
    <location>
        <begin position="1"/>
        <end position="22"/>
    </location>
</feature>
<feature type="compositionally biased region" description="Low complexity" evidence="2">
    <location>
        <begin position="451"/>
        <end position="465"/>
    </location>
</feature>
<feature type="region of interest" description="Disordered" evidence="2">
    <location>
        <begin position="451"/>
        <end position="473"/>
    </location>
</feature>
<protein>
    <submittedName>
        <fullName evidence="3">Uncharacterized protein</fullName>
    </submittedName>
</protein>
<keyword evidence="1" id="KW-1015">Disulfide bond</keyword>
<dbReference type="Proteomes" id="UP000728185">
    <property type="component" value="Unassembled WGS sequence"/>
</dbReference>
<gene>
    <name evidence="3" type="ORF">FBUS_07132</name>
</gene>
<feature type="compositionally biased region" description="Basic residues" evidence="2">
    <location>
        <begin position="599"/>
        <end position="612"/>
    </location>
</feature>
<evidence type="ECO:0000256" key="1">
    <source>
        <dbReference type="ARBA" id="ARBA00023157"/>
    </source>
</evidence>
<evidence type="ECO:0000313" key="4">
    <source>
        <dbReference type="Proteomes" id="UP000728185"/>
    </source>
</evidence>
<reference evidence="3" key="1">
    <citation type="submission" date="2019-05" db="EMBL/GenBank/DDBJ databases">
        <title>Annotation for the trematode Fasciolopsis buski.</title>
        <authorList>
            <person name="Choi Y.-J."/>
        </authorList>
    </citation>
    <scope>NUCLEOTIDE SEQUENCE</scope>
    <source>
        <strain evidence="3">HT</strain>
        <tissue evidence="3">Whole worm</tissue>
    </source>
</reference>
<organism evidence="3 4">
    <name type="scientific">Fasciolopsis buskii</name>
    <dbReference type="NCBI Taxonomy" id="27845"/>
    <lineage>
        <taxon>Eukaryota</taxon>
        <taxon>Metazoa</taxon>
        <taxon>Spiralia</taxon>
        <taxon>Lophotrochozoa</taxon>
        <taxon>Platyhelminthes</taxon>
        <taxon>Trematoda</taxon>
        <taxon>Digenea</taxon>
        <taxon>Plagiorchiida</taxon>
        <taxon>Echinostomata</taxon>
        <taxon>Echinostomatoidea</taxon>
        <taxon>Fasciolidae</taxon>
        <taxon>Fasciolopsis</taxon>
    </lineage>
</organism>
<dbReference type="OrthoDB" id="2019384at2759"/>